<evidence type="ECO:0000313" key="1">
    <source>
        <dbReference type="EMBL" id="GAG53474.1"/>
    </source>
</evidence>
<gene>
    <name evidence="1" type="ORF">S01H1_76292</name>
</gene>
<name>X0YCB1_9ZZZZ</name>
<reference evidence="1" key="1">
    <citation type="journal article" date="2014" name="Front. Microbiol.">
        <title>High frequency of phylogenetically diverse reductive dehalogenase-homologous genes in deep subseafloor sedimentary metagenomes.</title>
        <authorList>
            <person name="Kawai M."/>
            <person name="Futagami T."/>
            <person name="Toyoda A."/>
            <person name="Takaki Y."/>
            <person name="Nishi S."/>
            <person name="Hori S."/>
            <person name="Arai W."/>
            <person name="Tsubouchi T."/>
            <person name="Morono Y."/>
            <person name="Uchiyama I."/>
            <person name="Ito T."/>
            <person name="Fujiyama A."/>
            <person name="Inagaki F."/>
            <person name="Takami H."/>
        </authorList>
    </citation>
    <scope>NUCLEOTIDE SEQUENCE</scope>
    <source>
        <strain evidence="1">Expedition CK06-06</strain>
    </source>
</reference>
<sequence>MHAESSTGCACTGSKACATFVRKTFPTDTALTYNNFSIGAGARETLSGPTLRLSLVKGACVEAKDVHNESESDRYMLVGEVK</sequence>
<proteinExistence type="predicted"/>
<dbReference type="AlphaFoldDB" id="X0YCB1"/>
<organism evidence="1">
    <name type="scientific">marine sediment metagenome</name>
    <dbReference type="NCBI Taxonomy" id="412755"/>
    <lineage>
        <taxon>unclassified sequences</taxon>
        <taxon>metagenomes</taxon>
        <taxon>ecological metagenomes</taxon>
    </lineage>
</organism>
<comment type="caution">
    <text evidence="1">The sequence shown here is derived from an EMBL/GenBank/DDBJ whole genome shotgun (WGS) entry which is preliminary data.</text>
</comment>
<dbReference type="EMBL" id="BARS01051188">
    <property type="protein sequence ID" value="GAG53474.1"/>
    <property type="molecule type" value="Genomic_DNA"/>
</dbReference>
<accession>X0YCB1</accession>
<protein>
    <submittedName>
        <fullName evidence="1">Uncharacterized protein</fullName>
    </submittedName>
</protein>